<dbReference type="Gene3D" id="3.30.1490.20">
    <property type="entry name" value="ATP-grasp fold, A domain"/>
    <property type="match status" value="1"/>
</dbReference>
<comment type="caution">
    <text evidence="6">The sequence shown here is derived from an EMBL/GenBank/DDBJ whole genome shotgun (WGS) entry which is preliminary data.</text>
</comment>
<gene>
    <name evidence="6" type="ORF">GCM10011588_00460</name>
</gene>
<sequence>MDELTRDLPRHGRTRVAVLSKKPLATYRYDRWLADYGTEAVLFAEDTPAARAFVTGTPHGYSTPPRLFPDWKRNRAIDEALSSEHARRPFDRIVALSECDVVRAAELRAHLNIPGQGPASATAFRNKSVMKALAGRAGLRVPDHRLVESISDLMDFADSHPGGVVVKPVDGSGAVDITVLHNRSEIESWMRTRALPCDDSADYLVEEWVEAPMLSVDGLMRAGSIQAVMVGTYTRTCLRSLVDLQPHGILLLDPDDPRVAAARGYLTRLLRALPAAAETMSFHCELFDHPRYGPMLCEIACRTGGGNLNSIARASLGIDLEQASCLGQAGYAVPVTRAVPDPGRCYGDIVVPRSPRLLPAGLECDLPGVVHFTARDDGRRRDQPQRAAKVSDYVADALLVGDDHAGVRRVHDSVIEWLDEHLSPEPWKEC</sequence>
<feature type="domain" description="ATP-grasp" evidence="5">
    <location>
        <begin position="131"/>
        <end position="329"/>
    </location>
</feature>
<keyword evidence="1" id="KW-0436">Ligase</keyword>
<dbReference type="GO" id="GO:0016874">
    <property type="term" value="F:ligase activity"/>
    <property type="evidence" value="ECO:0007669"/>
    <property type="project" value="UniProtKB-KW"/>
</dbReference>
<name>A0A917R5Q8_9NOCA</name>
<dbReference type="Gene3D" id="3.30.470.20">
    <property type="entry name" value="ATP-grasp fold, B domain"/>
    <property type="match status" value="1"/>
</dbReference>
<dbReference type="EMBL" id="BMMH01000001">
    <property type="protein sequence ID" value="GGK90088.1"/>
    <property type="molecule type" value="Genomic_DNA"/>
</dbReference>
<evidence type="ECO:0000259" key="5">
    <source>
        <dbReference type="PROSITE" id="PS50975"/>
    </source>
</evidence>
<dbReference type="PROSITE" id="PS50975">
    <property type="entry name" value="ATP_GRASP"/>
    <property type="match status" value="1"/>
</dbReference>
<dbReference type="PANTHER" id="PTHR43585:SF2">
    <property type="entry name" value="ATP-GRASP ENZYME FSQD"/>
    <property type="match status" value="1"/>
</dbReference>
<keyword evidence="7" id="KW-1185">Reference proteome</keyword>
<accession>A0A917R5Q8</accession>
<organism evidence="6 7">
    <name type="scientific">Nocardia jinanensis</name>
    <dbReference type="NCBI Taxonomy" id="382504"/>
    <lineage>
        <taxon>Bacteria</taxon>
        <taxon>Bacillati</taxon>
        <taxon>Actinomycetota</taxon>
        <taxon>Actinomycetes</taxon>
        <taxon>Mycobacteriales</taxon>
        <taxon>Nocardiaceae</taxon>
        <taxon>Nocardia</taxon>
    </lineage>
</organism>
<dbReference type="Proteomes" id="UP000638263">
    <property type="component" value="Unassembled WGS sequence"/>
</dbReference>
<dbReference type="SUPFAM" id="SSF56059">
    <property type="entry name" value="Glutathione synthetase ATP-binding domain-like"/>
    <property type="match status" value="1"/>
</dbReference>
<evidence type="ECO:0000313" key="7">
    <source>
        <dbReference type="Proteomes" id="UP000638263"/>
    </source>
</evidence>
<evidence type="ECO:0000313" key="6">
    <source>
        <dbReference type="EMBL" id="GGK90088.1"/>
    </source>
</evidence>
<dbReference type="GO" id="GO:0046872">
    <property type="term" value="F:metal ion binding"/>
    <property type="evidence" value="ECO:0007669"/>
    <property type="project" value="InterPro"/>
</dbReference>
<reference evidence="6" key="1">
    <citation type="journal article" date="2014" name="Int. J. Syst. Evol. Microbiol.">
        <title>Complete genome sequence of Corynebacterium casei LMG S-19264T (=DSM 44701T), isolated from a smear-ripened cheese.</title>
        <authorList>
            <consortium name="US DOE Joint Genome Institute (JGI-PGF)"/>
            <person name="Walter F."/>
            <person name="Albersmeier A."/>
            <person name="Kalinowski J."/>
            <person name="Ruckert C."/>
        </authorList>
    </citation>
    <scope>NUCLEOTIDE SEQUENCE</scope>
    <source>
        <strain evidence="6">CGMCC 4.3508</strain>
    </source>
</reference>
<dbReference type="PANTHER" id="PTHR43585">
    <property type="entry name" value="FUMIPYRROLE BIOSYNTHESIS PROTEIN C"/>
    <property type="match status" value="1"/>
</dbReference>
<dbReference type="Gene3D" id="3.40.50.20">
    <property type="match status" value="1"/>
</dbReference>
<dbReference type="InterPro" id="IPR011761">
    <property type="entry name" value="ATP-grasp"/>
</dbReference>
<evidence type="ECO:0000256" key="2">
    <source>
        <dbReference type="ARBA" id="ARBA00022741"/>
    </source>
</evidence>
<dbReference type="InterPro" id="IPR052032">
    <property type="entry name" value="ATP-dep_AA_Ligase"/>
</dbReference>
<keyword evidence="3 4" id="KW-0067">ATP-binding</keyword>
<keyword evidence="2 4" id="KW-0547">Nucleotide-binding</keyword>
<evidence type="ECO:0000256" key="3">
    <source>
        <dbReference type="ARBA" id="ARBA00022840"/>
    </source>
</evidence>
<evidence type="ECO:0000256" key="1">
    <source>
        <dbReference type="ARBA" id="ARBA00022598"/>
    </source>
</evidence>
<evidence type="ECO:0000256" key="4">
    <source>
        <dbReference type="PROSITE-ProRule" id="PRU00409"/>
    </source>
</evidence>
<dbReference type="AlphaFoldDB" id="A0A917R5Q8"/>
<proteinExistence type="predicted"/>
<protein>
    <recommendedName>
        <fullName evidence="5">ATP-grasp domain-containing protein</fullName>
    </recommendedName>
</protein>
<dbReference type="InterPro" id="IPR013815">
    <property type="entry name" value="ATP_grasp_subdomain_1"/>
</dbReference>
<dbReference type="RefSeq" id="WP_156426428.1">
    <property type="nucleotide sequence ID" value="NZ_BMMH01000001.1"/>
</dbReference>
<reference evidence="6" key="2">
    <citation type="submission" date="2020-09" db="EMBL/GenBank/DDBJ databases">
        <authorList>
            <person name="Sun Q."/>
            <person name="Zhou Y."/>
        </authorList>
    </citation>
    <scope>NUCLEOTIDE SEQUENCE</scope>
    <source>
        <strain evidence="6">CGMCC 4.3508</strain>
    </source>
</reference>
<dbReference type="GO" id="GO:0005524">
    <property type="term" value="F:ATP binding"/>
    <property type="evidence" value="ECO:0007669"/>
    <property type="project" value="UniProtKB-UniRule"/>
</dbReference>